<dbReference type="PANTHER" id="PTHR35333:SF3">
    <property type="entry name" value="BETA-LACTAMASE-TYPE TRANSPEPTIDASE FOLD CONTAINING PROTEIN"/>
    <property type="match status" value="1"/>
</dbReference>
<dbReference type="EMBL" id="JBHSAX010000004">
    <property type="protein sequence ID" value="MFC3961107.1"/>
    <property type="molecule type" value="Genomic_DNA"/>
</dbReference>
<dbReference type="SUPFAM" id="SSF56601">
    <property type="entry name" value="beta-lactamase/transpeptidase-like"/>
    <property type="match status" value="1"/>
</dbReference>
<dbReference type="InterPro" id="IPR045155">
    <property type="entry name" value="Beta-lactam_cat"/>
</dbReference>
<proteinExistence type="predicted"/>
<evidence type="ECO:0000313" key="6">
    <source>
        <dbReference type="Proteomes" id="UP001595696"/>
    </source>
</evidence>
<dbReference type="PANTHER" id="PTHR35333">
    <property type="entry name" value="BETA-LACTAMASE"/>
    <property type="match status" value="1"/>
</dbReference>
<keyword evidence="6" id="KW-1185">Reference proteome</keyword>
<dbReference type="GO" id="GO:0008800">
    <property type="term" value="F:beta-lactamase activity"/>
    <property type="evidence" value="ECO:0007669"/>
    <property type="project" value="UniProtKB-EC"/>
</dbReference>
<sequence>MTDSRPTAASRPPAPASGRAASPAAVVRPNRRGFLATVLAAGALAACGTEPRVSTAATSTTPELPALNSALAAIQDRHAVRIAVYARYRDRTVTHRAGEPIALCSTFKVYAAAAILRLESEGVLHLDDTVPVHPDDIVVNSPITQAAQGAELSYAQLCAAALTRSDNTAGNLLLRRIGGPAALTAFARTVGDRATTLERWEPDLNLAERGSLADTTTAEALATGYDALLLGSALPEAQRRTLTDWMAASTTSARRIRAALPSGWTAADKTGGGNYGTVNDAGVLWSPDGTPLLLVLLTDSTTGDPAATPADAALAEATAALVTALAL</sequence>
<dbReference type="PROSITE" id="PS51318">
    <property type="entry name" value="TAT"/>
    <property type="match status" value="1"/>
</dbReference>
<dbReference type="Proteomes" id="UP001595696">
    <property type="component" value="Unassembled WGS sequence"/>
</dbReference>
<dbReference type="InterPro" id="IPR000871">
    <property type="entry name" value="Beta-lactam_class-A"/>
</dbReference>
<evidence type="ECO:0000313" key="5">
    <source>
        <dbReference type="EMBL" id="MFC3961107.1"/>
    </source>
</evidence>
<dbReference type="InterPro" id="IPR012338">
    <property type="entry name" value="Beta-lactam/transpept-like"/>
</dbReference>
<gene>
    <name evidence="5" type="primary">bla</name>
    <name evidence="5" type="ORF">ACFO0B_03800</name>
</gene>
<dbReference type="Pfam" id="PF13354">
    <property type="entry name" value="Beta-lactamase2"/>
    <property type="match status" value="1"/>
</dbReference>
<feature type="domain" description="Beta-lactamase class A catalytic" evidence="4">
    <location>
        <begin position="90"/>
        <end position="298"/>
    </location>
</feature>
<dbReference type="PRINTS" id="PR00118">
    <property type="entry name" value="BLACTAMASEA"/>
</dbReference>
<dbReference type="InterPro" id="IPR019546">
    <property type="entry name" value="TAT_signal_bac_arc"/>
</dbReference>
<reference evidence="6" key="1">
    <citation type="journal article" date="2019" name="Int. J. Syst. Evol. Microbiol.">
        <title>The Global Catalogue of Microorganisms (GCM) 10K type strain sequencing project: providing services to taxonomists for standard genome sequencing and annotation.</title>
        <authorList>
            <consortium name="The Broad Institute Genomics Platform"/>
            <consortium name="The Broad Institute Genome Sequencing Center for Infectious Disease"/>
            <person name="Wu L."/>
            <person name="Ma J."/>
        </authorList>
    </citation>
    <scope>NUCLEOTIDE SEQUENCE [LARGE SCALE GENOMIC DNA]</scope>
    <source>
        <strain evidence="6">CGMCC 4.7330</strain>
    </source>
</reference>
<accession>A0ABV8DM30</accession>
<dbReference type="RefSeq" id="WP_378610880.1">
    <property type="nucleotide sequence ID" value="NZ_JBHSAX010000004.1"/>
</dbReference>
<evidence type="ECO:0000256" key="1">
    <source>
        <dbReference type="ARBA" id="ARBA00018879"/>
    </source>
</evidence>
<organism evidence="5 6">
    <name type="scientific">Nocardia jiangsuensis</name>
    <dbReference type="NCBI Taxonomy" id="1691563"/>
    <lineage>
        <taxon>Bacteria</taxon>
        <taxon>Bacillati</taxon>
        <taxon>Actinomycetota</taxon>
        <taxon>Actinomycetes</taxon>
        <taxon>Mycobacteriales</taxon>
        <taxon>Nocardiaceae</taxon>
        <taxon>Nocardia</taxon>
    </lineage>
</organism>
<dbReference type="NCBIfam" id="TIGR01409">
    <property type="entry name" value="TAT_signal_seq"/>
    <property type="match status" value="1"/>
</dbReference>
<dbReference type="Gene3D" id="3.40.710.10">
    <property type="entry name" value="DD-peptidase/beta-lactamase superfamily"/>
    <property type="match status" value="1"/>
</dbReference>
<dbReference type="InterPro" id="IPR006311">
    <property type="entry name" value="TAT_signal"/>
</dbReference>
<comment type="caution">
    <text evidence="5">The sequence shown here is derived from an EMBL/GenBank/DDBJ whole genome shotgun (WGS) entry which is preliminary data.</text>
</comment>
<name>A0ABV8DM30_9NOCA</name>
<evidence type="ECO:0000259" key="4">
    <source>
        <dbReference type="Pfam" id="PF13354"/>
    </source>
</evidence>
<protein>
    <recommendedName>
        <fullName evidence="1">Beta-lactamase</fullName>
    </recommendedName>
    <alternativeName>
        <fullName evidence="2">Penicillinase</fullName>
    </alternativeName>
</protein>
<feature type="region of interest" description="Disordered" evidence="3">
    <location>
        <begin position="1"/>
        <end position="23"/>
    </location>
</feature>
<dbReference type="NCBIfam" id="NF033103">
    <property type="entry name" value="bla_class_A"/>
    <property type="match status" value="1"/>
</dbReference>
<evidence type="ECO:0000256" key="3">
    <source>
        <dbReference type="SAM" id="MobiDB-lite"/>
    </source>
</evidence>
<evidence type="ECO:0000256" key="2">
    <source>
        <dbReference type="ARBA" id="ARBA00030171"/>
    </source>
</evidence>
<keyword evidence="5" id="KW-0378">Hydrolase</keyword>